<accession>A0ACC1ADH9</accession>
<dbReference type="EMBL" id="CM047907">
    <property type="protein sequence ID" value="KAJ0083791.1"/>
    <property type="molecule type" value="Genomic_DNA"/>
</dbReference>
<sequence>MEEIAAGLRSRVVRFLWVFRGETIKLKEACGKMGLLVPWCDQLKVLSHPCIGGFWSHCGWNSVREGVFAGVPFLTFPIAMDQMTNSRLIEEDLKTGWRVRKEVRVEILVTREAIMGLVRKFVDMGNIEVKEMKKRAKQLQEICENAIHIIGFFWDLSSVLFNYENWFGFGLKSLSFVH</sequence>
<proteinExistence type="predicted"/>
<name>A0ACC1ADH9_9ROSI</name>
<keyword evidence="2" id="KW-1185">Reference proteome</keyword>
<organism evidence="1 2">
    <name type="scientific">Pistacia atlantica</name>
    <dbReference type="NCBI Taxonomy" id="434234"/>
    <lineage>
        <taxon>Eukaryota</taxon>
        <taxon>Viridiplantae</taxon>
        <taxon>Streptophyta</taxon>
        <taxon>Embryophyta</taxon>
        <taxon>Tracheophyta</taxon>
        <taxon>Spermatophyta</taxon>
        <taxon>Magnoliopsida</taxon>
        <taxon>eudicotyledons</taxon>
        <taxon>Gunneridae</taxon>
        <taxon>Pentapetalae</taxon>
        <taxon>rosids</taxon>
        <taxon>malvids</taxon>
        <taxon>Sapindales</taxon>
        <taxon>Anacardiaceae</taxon>
        <taxon>Pistacia</taxon>
    </lineage>
</organism>
<evidence type="ECO:0000313" key="1">
    <source>
        <dbReference type="EMBL" id="KAJ0083791.1"/>
    </source>
</evidence>
<protein>
    <submittedName>
        <fullName evidence="1">Uncharacterized protein</fullName>
    </submittedName>
</protein>
<reference evidence="2" key="1">
    <citation type="journal article" date="2023" name="G3 (Bethesda)">
        <title>Genome assembly and association tests identify interacting loci associated with vigor, precocity, and sex in interspecific pistachio rootstocks.</title>
        <authorList>
            <person name="Palmer W."/>
            <person name="Jacygrad E."/>
            <person name="Sagayaradj S."/>
            <person name="Cavanaugh K."/>
            <person name="Han R."/>
            <person name="Bertier L."/>
            <person name="Beede B."/>
            <person name="Kafkas S."/>
            <person name="Golino D."/>
            <person name="Preece J."/>
            <person name="Michelmore R."/>
        </authorList>
    </citation>
    <scope>NUCLEOTIDE SEQUENCE [LARGE SCALE GENOMIC DNA]</scope>
</reference>
<gene>
    <name evidence="1" type="ORF">Patl1_31008</name>
</gene>
<evidence type="ECO:0000313" key="2">
    <source>
        <dbReference type="Proteomes" id="UP001164250"/>
    </source>
</evidence>
<dbReference type="Proteomes" id="UP001164250">
    <property type="component" value="Chromosome 11"/>
</dbReference>
<comment type="caution">
    <text evidence="1">The sequence shown here is derived from an EMBL/GenBank/DDBJ whole genome shotgun (WGS) entry which is preliminary data.</text>
</comment>